<dbReference type="InterPro" id="IPR056924">
    <property type="entry name" value="SH3_Tf2-1"/>
</dbReference>
<keyword evidence="4" id="KW-0378">Hydrolase</keyword>
<feature type="domain" description="Integrase zinc-binding" evidence="12">
    <location>
        <begin position="392"/>
        <end position="447"/>
    </location>
</feature>
<evidence type="ECO:0000256" key="2">
    <source>
        <dbReference type="ARBA" id="ARBA00022723"/>
    </source>
</evidence>
<dbReference type="GO" id="GO:0003887">
    <property type="term" value="F:DNA-directed DNA polymerase activity"/>
    <property type="evidence" value="ECO:0007669"/>
    <property type="project" value="UniProtKB-KW"/>
</dbReference>
<dbReference type="PANTHER" id="PTHR37984">
    <property type="entry name" value="PROTEIN CBG26694"/>
    <property type="match status" value="1"/>
</dbReference>
<sequence>MTLEYERIYQAVMLIDHPVLEWSHYYLVNNCGATWEDFLSAVHQRFDPSYYENYVGLLSKLTQTGSVVDYQSSFEALLKKVVGVPEATLIAMYVSGLKKRIQREVNLRGPTTLPVMFALACELSACHQVSAAFLATMPRRAWSSRTSPGLPSLPSSSGHLPTPPTAPRLSPGSVRPPDKAANPSLAIVCLSATDKAQRNKKGLCWYCDEKWIPGHNCKHRFLVLMGPDDDKDDSVSLEPTPRDGEAALITTDISSVHSLSAEAVEFYEVIPAPSSTMATPEVAPSLPADMPPIIRDVLTSHHMVFGVSASLPPSRGWDHHIHFVDGSRPINVCPYRYPFFHKSEIERQKENATLHDLQGLHAAVQAGLAPTEVISHAGVLYYKRRIYISPTSSLWDQILNEFHSTPMAGHQGVDRTFRRIANVFYWPGLRRVVCAFVASCPSCQATKYFTRKPSGLLQPLRIPERVWDSASMDFVTGLPPSRLLGYHGSIWSQPACALCDHAGPFSGRQRGGLTRERAALLQDIKLYLSKMQQHMRSWANQHRREVSYDVGDLVLLKLQPHCQHSFTRPLSTKLARRFYGPFKVVEQVSPVAYRLQLREGSQIHDVFYVSLLRPFVQQDQLVHSSSLPDVFLKGWPFSVPVAILDQHTVLVDGVALE</sequence>
<reference evidence="15 16" key="1">
    <citation type="submission" date="2018-04" db="EMBL/GenBank/DDBJ databases">
        <authorList>
            <person name="Vogel A."/>
        </authorList>
    </citation>
    <scope>NUCLEOTIDE SEQUENCE [LARGE SCALE GENOMIC DNA]</scope>
</reference>
<evidence type="ECO:0000259" key="12">
    <source>
        <dbReference type="Pfam" id="PF17921"/>
    </source>
</evidence>
<name>A0A484MV92_9ASTE</name>
<protein>
    <recommendedName>
        <fullName evidence="17">Integrase zinc-binding domain-containing protein</fullName>
    </recommendedName>
</protein>
<dbReference type="GO" id="GO:0006310">
    <property type="term" value="P:DNA recombination"/>
    <property type="evidence" value="ECO:0007669"/>
    <property type="project" value="UniProtKB-KW"/>
</dbReference>
<gene>
    <name evidence="15" type="ORF">CCAM_LOCUS34651</name>
</gene>
<keyword evidence="8" id="KW-0239">DNA-directed DNA polymerase</keyword>
<keyword evidence="7" id="KW-0695">RNA-directed DNA polymerase</keyword>
<dbReference type="AlphaFoldDB" id="A0A484MV92"/>
<evidence type="ECO:0000256" key="6">
    <source>
        <dbReference type="ARBA" id="ARBA00022908"/>
    </source>
</evidence>
<dbReference type="FunFam" id="1.10.340.70:FF:000001">
    <property type="entry name" value="Retrovirus-related Pol polyprotein from transposon gypsy-like Protein"/>
    <property type="match status" value="1"/>
</dbReference>
<feature type="compositionally biased region" description="Low complexity" evidence="11">
    <location>
        <begin position="145"/>
        <end position="160"/>
    </location>
</feature>
<evidence type="ECO:0000256" key="5">
    <source>
        <dbReference type="ARBA" id="ARBA00022842"/>
    </source>
</evidence>
<keyword evidence="6" id="KW-0229">DNA integration</keyword>
<dbReference type="Proteomes" id="UP000595140">
    <property type="component" value="Unassembled WGS sequence"/>
</dbReference>
<keyword evidence="3" id="KW-0064">Aspartyl protease</keyword>
<dbReference type="GO" id="GO:0003964">
    <property type="term" value="F:RNA-directed DNA polymerase activity"/>
    <property type="evidence" value="ECO:0007669"/>
    <property type="project" value="UniProtKB-KW"/>
</dbReference>
<dbReference type="GO" id="GO:0003677">
    <property type="term" value="F:DNA binding"/>
    <property type="evidence" value="ECO:0007669"/>
    <property type="project" value="UniProtKB-KW"/>
</dbReference>
<evidence type="ECO:0000256" key="3">
    <source>
        <dbReference type="ARBA" id="ARBA00022750"/>
    </source>
</evidence>
<evidence type="ECO:0000256" key="11">
    <source>
        <dbReference type="SAM" id="MobiDB-lite"/>
    </source>
</evidence>
<dbReference type="Gene3D" id="1.10.340.70">
    <property type="match status" value="1"/>
</dbReference>
<dbReference type="InterPro" id="IPR041588">
    <property type="entry name" value="Integrase_H2C2"/>
</dbReference>
<feature type="domain" description="Tf2-1-like SH3-like" evidence="14">
    <location>
        <begin position="551"/>
        <end position="615"/>
    </location>
</feature>
<organism evidence="15 16">
    <name type="scientific">Cuscuta campestris</name>
    <dbReference type="NCBI Taxonomy" id="132261"/>
    <lineage>
        <taxon>Eukaryota</taxon>
        <taxon>Viridiplantae</taxon>
        <taxon>Streptophyta</taxon>
        <taxon>Embryophyta</taxon>
        <taxon>Tracheophyta</taxon>
        <taxon>Spermatophyta</taxon>
        <taxon>Magnoliopsida</taxon>
        <taxon>eudicotyledons</taxon>
        <taxon>Gunneridae</taxon>
        <taxon>Pentapetalae</taxon>
        <taxon>asterids</taxon>
        <taxon>lamiids</taxon>
        <taxon>Solanales</taxon>
        <taxon>Convolvulaceae</taxon>
        <taxon>Cuscuteae</taxon>
        <taxon>Cuscuta</taxon>
        <taxon>Cuscuta subgen. Grammica</taxon>
        <taxon>Cuscuta sect. Cleistogrammica</taxon>
    </lineage>
</organism>
<keyword evidence="8" id="KW-0808">Transferase</keyword>
<dbReference type="InterPro" id="IPR045358">
    <property type="entry name" value="Ty3_capsid"/>
</dbReference>
<accession>A0A484MV92</accession>
<evidence type="ECO:0000256" key="10">
    <source>
        <dbReference type="ARBA" id="ARBA00023172"/>
    </source>
</evidence>
<evidence type="ECO:0000256" key="8">
    <source>
        <dbReference type="ARBA" id="ARBA00022932"/>
    </source>
</evidence>
<dbReference type="InterPro" id="IPR050951">
    <property type="entry name" value="Retrovirus_Pol_polyprotein"/>
</dbReference>
<keyword evidence="2" id="KW-0479">Metal-binding</keyword>
<dbReference type="Pfam" id="PF17921">
    <property type="entry name" value="Integrase_H2C2"/>
    <property type="match status" value="1"/>
</dbReference>
<dbReference type="PANTHER" id="PTHR37984:SF5">
    <property type="entry name" value="PROTEIN NYNRIN-LIKE"/>
    <property type="match status" value="1"/>
</dbReference>
<feature type="region of interest" description="Disordered" evidence="11">
    <location>
        <begin position="145"/>
        <end position="178"/>
    </location>
</feature>
<keyword evidence="5" id="KW-0460">Magnesium</keyword>
<dbReference type="Pfam" id="PF24626">
    <property type="entry name" value="SH3_Tf2-1"/>
    <property type="match status" value="1"/>
</dbReference>
<dbReference type="EMBL" id="OOIL02004704">
    <property type="protein sequence ID" value="VFQ92875.1"/>
    <property type="molecule type" value="Genomic_DNA"/>
</dbReference>
<keyword evidence="9" id="KW-0238">DNA-binding</keyword>
<keyword evidence="16" id="KW-1185">Reference proteome</keyword>
<dbReference type="OrthoDB" id="5554229at2759"/>
<dbReference type="GO" id="GO:0006508">
    <property type="term" value="P:proteolysis"/>
    <property type="evidence" value="ECO:0007669"/>
    <property type="project" value="UniProtKB-KW"/>
</dbReference>
<dbReference type="GO" id="GO:0015074">
    <property type="term" value="P:DNA integration"/>
    <property type="evidence" value="ECO:0007669"/>
    <property type="project" value="UniProtKB-KW"/>
</dbReference>
<evidence type="ECO:0000313" key="16">
    <source>
        <dbReference type="Proteomes" id="UP000595140"/>
    </source>
</evidence>
<evidence type="ECO:0000256" key="1">
    <source>
        <dbReference type="ARBA" id="ARBA00022670"/>
    </source>
</evidence>
<evidence type="ECO:0008006" key="17">
    <source>
        <dbReference type="Google" id="ProtNLM"/>
    </source>
</evidence>
<evidence type="ECO:0000256" key="4">
    <source>
        <dbReference type="ARBA" id="ARBA00022801"/>
    </source>
</evidence>
<evidence type="ECO:0000259" key="13">
    <source>
        <dbReference type="Pfam" id="PF19259"/>
    </source>
</evidence>
<dbReference type="GO" id="GO:0004190">
    <property type="term" value="F:aspartic-type endopeptidase activity"/>
    <property type="evidence" value="ECO:0007669"/>
    <property type="project" value="UniProtKB-KW"/>
</dbReference>
<evidence type="ECO:0000313" key="15">
    <source>
        <dbReference type="EMBL" id="VFQ92875.1"/>
    </source>
</evidence>
<evidence type="ECO:0000256" key="9">
    <source>
        <dbReference type="ARBA" id="ARBA00023125"/>
    </source>
</evidence>
<dbReference type="Pfam" id="PF19259">
    <property type="entry name" value="Ty3_capsid"/>
    <property type="match status" value="1"/>
</dbReference>
<evidence type="ECO:0000256" key="7">
    <source>
        <dbReference type="ARBA" id="ARBA00022918"/>
    </source>
</evidence>
<keyword evidence="1" id="KW-0645">Protease</keyword>
<evidence type="ECO:0000259" key="14">
    <source>
        <dbReference type="Pfam" id="PF24626"/>
    </source>
</evidence>
<dbReference type="GO" id="GO:0046872">
    <property type="term" value="F:metal ion binding"/>
    <property type="evidence" value="ECO:0007669"/>
    <property type="project" value="UniProtKB-KW"/>
</dbReference>
<keyword evidence="10" id="KW-0233">DNA recombination</keyword>
<proteinExistence type="predicted"/>
<keyword evidence="8" id="KW-0548">Nucleotidyltransferase</keyword>
<feature type="domain" description="Ty3 transposon capsid-like protein" evidence="13">
    <location>
        <begin position="4"/>
        <end position="126"/>
    </location>
</feature>